<feature type="region of interest" description="Disordered" evidence="1">
    <location>
        <begin position="744"/>
        <end position="790"/>
    </location>
</feature>
<evidence type="ECO:0000313" key="2">
    <source>
        <dbReference type="EMBL" id="KAH9831897.1"/>
    </source>
</evidence>
<reference evidence="2 3" key="2">
    <citation type="journal article" date="2021" name="Curr. Genet.">
        <title>Genetic response to nitrogen starvation in the aggressive Eucalyptus foliar pathogen Teratosphaeria destructans.</title>
        <authorList>
            <person name="Havenga M."/>
            <person name="Wingfield B.D."/>
            <person name="Wingfield M.J."/>
            <person name="Dreyer L.L."/>
            <person name="Roets F."/>
            <person name="Aylward J."/>
        </authorList>
    </citation>
    <scope>NUCLEOTIDE SEQUENCE [LARGE SCALE GENOMIC DNA]</scope>
    <source>
        <strain evidence="2">CMW44962</strain>
    </source>
</reference>
<evidence type="ECO:0000256" key="1">
    <source>
        <dbReference type="SAM" id="MobiDB-lite"/>
    </source>
</evidence>
<feature type="compositionally biased region" description="Low complexity" evidence="1">
    <location>
        <begin position="11"/>
        <end position="23"/>
    </location>
</feature>
<feature type="compositionally biased region" description="Low complexity" evidence="1">
    <location>
        <begin position="378"/>
        <end position="389"/>
    </location>
</feature>
<sequence>MSVTSGGFMLSPAPSSIPSTSASDRTALPQPRSSSLRPGGSKESAFIRYVDQQILHIQRRFAKRTSPTGHGLSDVDRDKADDWGDVKGYSSMREVCRDIEELVGVVWVSGTPSLQVPYLINLALLLSTVIPAMPPTPKQLFRVLGKLDRAFASLNQGHDVDTGDALPGFFGRKGINGTEQVRIRSLVERTRVITVEAFKRGEFEVEELDDGDDGQDQDMMETDMEGELVLEGGRQGLDEEKASIDMQLSRVYDRTIQEMGDSLEPPSIGIITEKRGTYRDMPTYKALGITASLHTADLAKSCASVIDFKGGEAQREDAQRVSQALEDAIKLSEQPVAQEVLQFIGDHEDIPLFVVRAGASEKLHIEHDTTLRRRDSDSSSSLTDESVLSARLRQPDSANDDRPTQHRASMDLSKPILGPRALVLKVETCSKSFLPSREGGSSRGFGKDLKFEVFVNGTRAAVYFLPRRGGVPEYVDGRVRFCGTRVHKQLEVPWVYDVTSRGSRQARDHWEAVSASLANEAKDRGFNRWTAPSPSAEALFALSQLALPHSVCESGSGLVDLVITAGDGKKYGPDGGYLTGPARMVDDEYSTRHGALPVASVLAANAPLPNPHVRDILTSPDFPLAMQQNSRMPETPSKRRKTVDLSSELGLKDGALGISANDSGSAGSQILQGRTLRKRRTDINETQAGHHQLPAADRWEDSMGDTENMLPSHHDTGARDETDMLDIATAESSCARPANAFRKASRLGEPTSPPKSPSHRVINRPAETSISTRTSGRAGSRTAGQTKDQGWEDVVRSLKVPELSRGSVIGFGGEMGQRQISMARNGEFKEESVVVAMRFVVI</sequence>
<dbReference type="InterPro" id="IPR031349">
    <property type="entry name" value="Tfb6"/>
</dbReference>
<dbReference type="Proteomes" id="UP001138500">
    <property type="component" value="Unassembled WGS sequence"/>
</dbReference>
<feature type="compositionally biased region" description="Basic and acidic residues" evidence="1">
    <location>
        <begin position="368"/>
        <end position="377"/>
    </location>
</feature>
<feature type="region of interest" description="Disordered" evidence="1">
    <location>
        <begin position="1"/>
        <end position="41"/>
    </location>
</feature>
<proteinExistence type="predicted"/>
<dbReference type="PANTHER" id="PTHR37781">
    <property type="entry name" value="TFIIH COMPLEX SUBUNIT"/>
    <property type="match status" value="1"/>
</dbReference>
<protein>
    <submittedName>
        <fullName evidence="2">Subunit 11 of the general transcription factor TFIIH</fullName>
    </submittedName>
</protein>
<reference evidence="2 3" key="1">
    <citation type="journal article" date="2018" name="IMA Fungus">
        <title>IMA Genome-F 10: Nine draft genome sequences of Claviceps purpurea s.lat., including C. arundinis, C. humidiphila, and C. cf. spartinae, pseudomolecules for the pitch canker pathogen Fusarium circinatum, draft genome of Davidsoniella eucalypti, Grosmannia galeiformis, Quambalaria eucalypti, and Teratosphaeria destructans.</title>
        <authorList>
            <person name="Wingfield B.D."/>
            <person name="Liu M."/>
            <person name="Nguyen H.D."/>
            <person name="Lane F.A."/>
            <person name="Morgan S.W."/>
            <person name="De Vos L."/>
            <person name="Wilken P.M."/>
            <person name="Duong T.A."/>
            <person name="Aylward J."/>
            <person name="Coetzee M.P."/>
            <person name="Dadej K."/>
            <person name="De Beer Z.W."/>
            <person name="Findlay W."/>
            <person name="Havenga M."/>
            <person name="Kolarik M."/>
            <person name="Menzies J.G."/>
            <person name="Naidoo K."/>
            <person name="Pochopski O."/>
            <person name="Shoukouhi P."/>
            <person name="Santana Q.C."/>
            <person name="Seifert K.A."/>
            <person name="Soal N."/>
            <person name="Steenkamp E.T."/>
            <person name="Tatham C.T."/>
            <person name="van der Nest M.A."/>
            <person name="Wingfield M.J."/>
        </authorList>
    </citation>
    <scope>NUCLEOTIDE SEQUENCE [LARGE SCALE GENOMIC DNA]</scope>
    <source>
        <strain evidence="2">CMW44962</strain>
    </source>
</reference>
<name>A0A9W7SVE8_9PEZI</name>
<feature type="compositionally biased region" description="Polar residues" evidence="1">
    <location>
        <begin position="766"/>
        <end position="788"/>
    </location>
</feature>
<dbReference type="EMBL" id="RIBY02001158">
    <property type="protein sequence ID" value="KAH9831897.1"/>
    <property type="molecule type" value="Genomic_DNA"/>
</dbReference>
<dbReference type="OrthoDB" id="5420410at2759"/>
<feature type="region of interest" description="Disordered" evidence="1">
    <location>
        <begin position="368"/>
        <end position="412"/>
    </location>
</feature>
<dbReference type="AlphaFoldDB" id="A0A9W7SVE8"/>
<dbReference type="GO" id="GO:0005675">
    <property type="term" value="C:transcription factor TFIIH holo complex"/>
    <property type="evidence" value="ECO:0007669"/>
    <property type="project" value="TreeGrafter"/>
</dbReference>
<comment type="caution">
    <text evidence="2">The sequence shown here is derived from an EMBL/GenBank/DDBJ whole genome shotgun (WGS) entry which is preliminary data.</text>
</comment>
<evidence type="ECO:0000313" key="3">
    <source>
        <dbReference type="Proteomes" id="UP001138500"/>
    </source>
</evidence>
<gene>
    <name evidence="2" type="ORF">Tdes44962_MAKER08876</name>
</gene>
<dbReference type="Pfam" id="PF17110">
    <property type="entry name" value="TFB6"/>
    <property type="match status" value="1"/>
</dbReference>
<dbReference type="PANTHER" id="PTHR37781:SF1">
    <property type="entry name" value="ADR380WP"/>
    <property type="match status" value="1"/>
</dbReference>
<keyword evidence="3" id="KW-1185">Reference proteome</keyword>
<organism evidence="2 3">
    <name type="scientific">Teratosphaeria destructans</name>
    <dbReference type="NCBI Taxonomy" id="418781"/>
    <lineage>
        <taxon>Eukaryota</taxon>
        <taxon>Fungi</taxon>
        <taxon>Dikarya</taxon>
        <taxon>Ascomycota</taxon>
        <taxon>Pezizomycotina</taxon>
        <taxon>Dothideomycetes</taxon>
        <taxon>Dothideomycetidae</taxon>
        <taxon>Mycosphaerellales</taxon>
        <taxon>Teratosphaeriaceae</taxon>
        <taxon>Teratosphaeria</taxon>
    </lineage>
</organism>
<accession>A0A9W7SVE8</accession>